<dbReference type="Proteomes" id="UP000053424">
    <property type="component" value="Unassembled WGS sequence"/>
</dbReference>
<reference evidence="3" key="2">
    <citation type="submission" date="2015-01" db="EMBL/GenBank/DDBJ databases">
        <title>Evolutionary Origins and Diversification of the Mycorrhizal Mutualists.</title>
        <authorList>
            <consortium name="DOE Joint Genome Institute"/>
            <consortium name="Mycorrhizal Genomics Consortium"/>
            <person name="Kohler A."/>
            <person name="Kuo A."/>
            <person name="Nagy L.G."/>
            <person name="Floudas D."/>
            <person name="Copeland A."/>
            <person name="Barry K.W."/>
            <person name="Cichocki N."/>
            <person name="Veneault-Fourrey C."/>
            <person name="LaButti K."/>
            <person name="Lindquist E.A."/>
            <person name="Lipzen A."/>
            <person name="Lundell T."/>
            <person name="Morin E."/>
            <person name="Murat C."/>
            <person name="Riley R."/>
            <person name="Ohm R."/>
            <person name="Sun H."/>
            <person name="Tunlid A."/>
            <person name="Henrissat B."/>
            <person name="Grigoriev I.V."/>
            <person name="Hibbett D.S."/>
            <person name="Martin F."/>
        </authorList>
    </citation>
    <scope>NUCLEOTIDE SEQUENCE [LARGE SCALE GENOMIC DNA]</scope>
    <source>
        <strain evidence="3">h7</strain>
    </source>
</reference>
<name>A0A0C3CD77_HEBCY</name>
<evidence type="ECO:0000256" key="1">
    <source>
        <dbReference type="SAM" id="MobiDB-lite"/>
    </source>
</evidence>
<dbReference type="HOGENOM" id="CLU_2413491_0_0_1"/>
<dbReference type="EMBL" id="KN831780">
    <property type="protein sequence ID" value="KIM41561.1"/>
    <property type="molecule type" value="Genomic_DNA"/>
</dbReference>
<dbReference type="AlphaFoldDB" id="A0A0C3CD77"/>
<reference evidence="2 3" key="1">
    <citation type="submission" date="2014-04" db="EMBL/GenBank/DDBJ databases">
        <authorList>
            <consortium name="DOE Joint Genome Institute"/>
            <person name="Kuo A."/>
            <person name="Gay G."/>
            <person name="Dore J."/>
            <person name="Kohler A."/>
            <person name="Nagy L.G."/>
            <person name="Floudas D."/>
            <person name="Copeland A."/>
            <person name="Barry K.W."/>
            <person name="Cichocki N."/>
            <person name="Veneault-Fourrey C."/>
            <person name="LaButti K."/>
            <person name="Lindquist E.A."/>
            <person name="Lipzen A."/>
            <person name="Lundell T."/>
            <person name="Morin E."/>
            <person name="Murat C."/>
            <person name="Sun H."/>
            <person name="Tunlid A."/>
            <person name="Henrissat B."/>
            <person name="Grigoriev I.V."/>
            <person name="Hibbett D.S."/>
            <person name="Martin F."/>
            <person name="Nordberg H.P."/>
            <person name="Cantor M.N."/>
            <person name="Hua S.X."/>
        </authorList>
    </citation>
    <scope>NUCLEOTIDE SEQUENCE [LARGE SCALE GENOMIC DNA]</scope>
    <source>
        <strain evidence="3">h7</strain>
    </source>
</reference>
<accession>A0A0C3CD77</accession>
<feature type="compositionally biased region" description="Polar residues" evidence="1">
    <location>
        <begin position="63"/>
        <end position="77"/>
    </location>
</feature>
<keyword evidence="3" id="KW-1185">Reference proteome</keyword>
<sequence>MGHQLYEPNVLTRLGRRRGPTLRRAPGRVLCARQAQTRFLGPKAVVRWTSNSLLIFTARPVSGPTNARRSHTYSSKLGHSWAHHQVSLSRLL</sequence>
<proteinExistence type="predicted"/>
<protein>
    <submittedName>
        <fullName evidence="2">Uncharacterized protein</fullName>
    </submittedName>
</protein>
<feature type="region of interest" description="Disordered" evidence="1">
    <location>
        <begin position="61"/>
        <end position="83"/>
    </location>
</feature>
<gene>
    <name evidence="2" type="ORF">M413DRAFT_151068</name>
</gene>
<organism evidence="2 3">
    <name type="scientific">Hebeloma cylindrosporum</name>
    <dbReference type="NCBI Taxonomy" id="76867"/>
    <lineage>
        <taxon>Eukaryota</taxon>
        <taxon>Fungi</taxon>
        <taxon>Dikarya</taxon>
        <taxon>Basidiomycota</taxon>
        <taxon>Agaricomycotina</taxon>
        <taxon>Agaricomycetes</taxon>
        <taxon>Agaricomycetidae</taxon>
        <taxon>Agaricales</taxon>
        <taxon>Agaricineae</taxon>
        <taxon>Hymenogastraceae</taxon>
        <taxon>Hebeloma</taxon>
    </lineage>
</organism>
<evidence type="ECO:0000313" key="2">
    <source>
        <dbReference type="EMBL" id="KIM41561.1"/>
    </source>
</evidence>
<evidence type="ECO:0000313" key="3">
    <source>
        <dbReference type="Proteomes" id="UP000053424"/>
    </source>
</evidence>